<dbReference type="Gene3D" id="1.25.40.10">
    <property type="entry name" value="Tetratricopeptide repeat domain"/>
    <property type="match status" value="1"/>
</dbReference>
<evidence type="ECO:0000313" key="5">
    <source>
        <dbReference type="EMBL" id="SED93958.1"/>
    </source>
</evidence>
<evidence type="ECO:0000256" key="2">
    <source>
        <dbReference type="ARBA" id="ARBA00019992"/>
    </source>
</evidence>
<dbReference type="InterPro" id="IPR033891">
    <property type="entry name" value="TTC38"/>
</dbReference>
<keyword evidence="4" id="KW-0802">TPR repeat</keyword>
<dbReference type="CDD" id="cd05804">
    <property type="entry name" value="StaR_like"/>
    <property type="match status" value="1"/>
</dbReference>
<keyword evidence="3" id="KW-0677">Repeat</keyword>
<evidence type="ECO:0000256" key="3">
    <source>
        <dbReference type="ARBA" id="ARBA00022737"/>
    </source>
</evidence>
<accession>A0A1H5ESK8</accession>
<organism evidence="5 6">
    <name type="scientific">Bradyrhizobium erythrophlei</name>
    <dbReference type="NCBI Taxonomy" id="1437360"/>
    <lineage>
        <taxon>Bacteria</taxon>
        <taxon>Pseudomonadati</taxon>
        <taxon>Pseudomonadota</taxon>
        <taxon>Alphaproteobacteria</taxon>
        <taxon>Hyphomicrobiales</taxon>
        <taxon>Nitrobacteraceae</taxon>
        <taxon>Bradyrhizobium</taxon>
    </lineage>
</organism>
<protein>
    <recommendedName>
        <fullName evidence="2">Tetratricopeptide repeat protein 38</fullName>
    </recommendedName>
</protein>
<name>A0A1H5ESK8_9BRAD</name>
<dbReference type="EMBL" id="FNTH01000001">
    <property type="protein sequence ID" value="SED93958.1"/>
    <property type="molecule type" value="Genomic_DNA"/>
</dbReference>
<comment type="similarity">
    <text evidence="1">Belongs to the TTC38 family.</text>
</comment>
<gene>
    <name evidence="5" type="ORF">SAMN05444164_6357</name>
</gene>
<evidence type="ECO:0000256" key="4">
    <source>
        <dbReference type="ARBA" id="ARBA00022803"/>
    </source>
</evidence>
<proteinExistence type="inferred from homology"/>
<dbReference type="InterPro" id="IPR011990">
    <property type="entry name" value="TPR-like_helical_dom_sf"/>
</dbReference>
<dbReference type="AlphaFoldDB" id="A0A1H5ESK8"/>
<dbReference type="PANTHER" id="PTHR16263">
    <property type="entry name" value="TETRATRICOPEPTIDE REPEAT PROTEIN 38"/>
    <property type="match status" value="1"/>
</dbReference>
<dbReference type="PANTHER" id="PTHR16263:SF4">
    <property type="entry name" value="TETRATRICOPEPTIDE REPEAT PROTEIN 38"/>
    <property type="match status" value="1"/>
</dbReference>
<evidence type="ECO:0000313" key="6">
    <source>
        <dbReference type="Proteomes" id="UP000198992"/>
    </source>
</evidence>
<dbReference type="SUPFAM" id="SSF48452">
    <property type="entry name" value="TPR-like"/>
    <property type="match status" value="1"/>
</dbReference>
<sequence length="436" mass="47111">MICDRYGLPLTTTSDRAAAYYVDGVDRMLAALHGADAAFEAAIAEDPDFALAHLGRARVHQLNMEVAAARAKANDARQLAAAASPRERQHIEIIASVIEGQSKKAMTAAEQHLTEYPRDAQVLSLLLGAFGLYAFSGRPDHDAARLAISERYASDYGDDWWFLTYLGWSKTEAGDVVSGRAITERGYALKPENAGAAHAVAHALFEQGDAAEGRSFLSAWLPANDRTSFLQGHLAWHLALIAIEEGDADGALAIYEQHIKPAGRPYPPLNIYTDTASLLWRLSVAGKTGLEPHWKDVAAYGDGYFPKAGAHFADVHHALVAATTNNDALETRLAEMAARDADGKLAPGPAAIGLGRGVAAFAAGDHERAVRILAPLMPELVRIGGSHAQRELWEDTFIVACLRAGQGRQATSLISERLHRRPSKRDFAWSQEAARQ</sequence>
<reference evidence="5 6" key="1">
    <citation type="submission" date="2016-10" db="EMBL/GenBank/DDBJ databases">
        <authorList>
            <person name="de Groot N.N."/>
        </authorList>
    </citation>
    <scope>NUCLEOTIDE SEQUENCE [LARGE SCALE GENOMIC DNA]</scope>
    <source>
        <strain evidence="5 6">MT12</strain>
    </source>
</reference>
<dbReference type="Proteomes" id="UP000198992">
    <property type="component" value="Unassembled WGS sequence"/>
</dbReference>
<evidence type="ECO:0000256" key="1">
    <source>
        <dbReference type="ARBA" id="ARBA00005857"/>
    </source>
</evidence>